<accession>A0A1G7TLY5</accession>
<evidence type="ECO:0000313" key="3">
    <source>
        <dbReference type="EMBL" id="SDG35510.1"/>
    </source>
</evidence>
<evidence type="ECO:0000259" key="2">
    <source>
        <dbReference type="Pfam" id="PF04961"/>
    </source>
</evidence>
<keyword evidence="1" id="KW-1133">Transmembrane helix</keyword>
<feature type="domain" description="Cyclodeaminase/cyclohydrolase" evidence="2">
    <location>
        <begin position="6"/>
        <end position="180"/>
    </location>
</feature>
<dbReference type="RefSeq" id="WP_090290056.1">
    <property type="nucleotide sequence ID" value="NZ_FNCK01000006.1"/>
</dbReference>
<dbReference type="SUPFAM" id="SSF101262">
    <property type="entry name" value="Methenyltetrahydrofolate cyclohydrolase-like"/>
    <property type="match status" value="1"/>
</dbReference>
<dbReference type="AlphaFoldDB" id="A0A1G7TLY5"/>
<dbReference type="Gene3D" id="1.20.120.680">
    <property type="entry name" value="Formiminotetrahydrofolate cyclodeaminase monomer, up-and-down helical bundle"/>
    <property type="match status" value="1"/>
</dbReference>
<keyword evidence="1" id="KW-0472">Membrane</keyword>
<dbReference type="InterPro" id="IPR036178">
    <property type="entry name" value="Formintransfe-cycloase-like_sf"/>
</dbReference>
<dbReference type="EMBL" id="FNCK01000006">
    <property type="protein sequence ID" value="SDG35510.1"/>
    <property type="molecule type" value="Genomic_DNA"/>
</dbReference>
<keyword evidence="4" id="KW-1185">Reference proteome</keyword>
<dbReference type="Pfam" id="PF04961">
    <property type="entry name" value="FTCD_C"/>
    <property type="match status" value="1"/>
</dbReference>
<evidence type="ECO:0000256" key="1">
    <source>
        <dbReference type="SAM" id="Phobius"/>
    </source>
</evidence>
<dbReference type="STRING" id="120956.SAMN05421791_10644"/>
<gene>
    <name evidence="3" type="ORF">SAMN05421791_10644</name>
</gene>
<name>A0A1G7TLY5_9LACT</name>
<feature type="transmembrane region" description="Helical" evidence="1">
    <location>
        <begin position="20"/>
        <end position="43"/>
    </location>
</feature>
<dbReference type="Proteomes" id="UP000199708">
    <property type="component" value="Unassembled WGS sequence"/>
</dbReference>
<reference evidence="3 4" key="1">
    <citation type="submission" date="2016-10" db="EMBL/GenBank/DDBJ databases">
        <authorList>
            <person name="de Groot N.N."/>
        </authorList>
    </citation>
    <scope>NUCLEOTIDE SEQUENCE [LARGE SCALE GENOMIC DNA]</scope>
    <source>
        <strain evidence="3 4">ATCC BAA-466</strain>
    </source>
</reference>
<sequence>MKELKVTEFINKLASNEPTPGGGAAAGVTAGLGIGAILMAMLFSQSDKLSEEEQSFLAQKIEDFEKSKEVFVNIIDRDATEFEPLSAAYGMPRNSDDEKQARQEAIQKGLVIASQPPIDLISEVTKIVEDFDKVIPLIKKIIISDVGVGLQMLRSAVQASSLNLYINGGQLKDKDKQEEYYDLANTKVADLSTQLDEYYSQVKDILIK</sequence>
<protein>
    <submittedName>
        <fullName evidence="3">Formiminotetrahydrofolate cyclodeaminase</fullName>
    </submittedName>
</protein>
<dbReference type="OrthoDB" id="7959174at2"/>
<keyword evidence="1" id="KW-0812">Transmembrane</keyword>
<dbReference type="InterPro" id="IPR007044">
    <property type="entry name" value="Cyclodeamin/CycHdrlase"/>
</dbReference>
<proteinExistence type="predicted"/>
<evidence type="ECO:0000313" key="4">
    <source>
        <dbReference type="Proteomes" id="UP000199708"/>
    </source>
</evidence>
<dbReference type="GO" id="GO:0003824">
    <property type="term" value="F:catalytic activity"/>
    <property type="evidence" value="ECO:0007669"/>
    <property type="project" value="InterPro"/>
</dbReference>
<organism evidence="3 4">
    <name type="scientific">Facklamia miroungae</name>
    <dbReference type="NCBI Taxonomy" id="120956"/>
    <lineage>
        <taxon>Bacteria</taxon>
        <taxon>Bacillati</taxon>
        <taxon>Bacillota</taxon>
        <taxon>Bacilli</taxon>
        <taxon>Lactobacillales</taxon>
        <taxon>Aerococcaceae</taxon>
        <taxon>Facklamia</taxon>
    </lineage>
</organism>